<proteinExistence type="inferred from homology"/>
<dbReference type="Gene3D" id="2.30.30.210">
    <property type="entry name" value="Ribonuclease P/MRP, subunit p29"/>
    <property type="match status" value="1"/>
</dbReference>
<dbReference type="Pfam" id="PF01868">
    <property type="entry name" value="RNase_P-MRP_p29"/>
    <property type="match status" value="1"/>
</dbReference>
<reference evidence="6 7" key="1">
    <citation type="submission" date="2020-04" db="EMBL/GenBank/DDBJ databases">
        <authorList>
            <person name="Laetsch R D."/>
            <person name="Stevens L."/>
            <person name="Kumar S."/>
            <person name="Blaxter L. M."/>
        </authorList>
    </citation>
    <scope>NUCLEOTIDE SEQUENCE [LARGE SCALE GENOMIC DNA]</scope>
</reference>
<protein>
    <recommendedName>
        <fullName evidence="4">Ribonuclease P protein subunit p29</fullName>
    </recommendedName>
</protein>
<evidence type="ECO:0000256" key="1">
    <source>
        <dbReference type="ARBA" id="ARBA00002435"/>
    </source>
</evidence>
<comment type="subunit">
    <text evidence="5">Component of nuclear RNase P and RNase MRP ribonucleoproteins. RNase P consists of a catalytic RNA moiety and 10 different protein chains; POP1, POP4, POP5, POP7, RPP14, RPP21, RPP25, RPP30, RPP38 and RPP40. Within the RNase P complex, POP1, POP7 and RPP25 form the 'finger' subcomplex, POP5, RPP14, RPP40 and homodimeric RPP30 form the 'palm' subcomplex, and RPP21, POP4 and RPP38 form the 'wrist' subcomplex. All subunits of the RNase P complex interact with the catalytic RNA. Several subunits of RNase P are also part of the RNase MRP complex. RNase MRP consists of a catalytic RNA moiety and about 8 protein subunits; POP1, POP7, RPP25, RPP30, RPP38, RPP40 and possibly also POP4 and POP5.</text>
</comment>
<dbReference type="InterPro" id="IPR023534">
    <property type="entry name" value="Rof/RNase_P-like"/>
</dbReference>
<sequence length="197" mass="22674">MKNESIRIGDGGQQDGERNRMGVVFLDKNVKAKRNPRRTEKINMIRGRLDENDKKSFKFEQIVPLHTEWEKYFRERLGPKSDLKKLDKSILKADYHGALFTVWMAENATQIGISGIVLLETRHTFQMVTTADKFVVIPKKGSAFRFILDDRIFTLFGDGMRTRPAWRGKKPRVKRVLPMFIRGTLAPVPDGGEQLAL</sequence>
<comment type="subcellular location">
    <subcellularLocation>
        <location evidence="2">Nucleus</location>
    </subcellularLocation>
</comment>
<dbReference type="InterPro" id="IPR016848">
    <property type="entry name" value="RNase_P/MRP_Rpp29-subunit"/>
</dbReference>
<organism evidence="6 7">
    <name type="scientific">Caenorhabditis bovis</name>
    <dbReference type="NCBI Taxonomy" id="2654633"/>
    <lineage>
        <taxon>Eukaryota</taxon>
        <taxon>Metazoa</taxon>
        <taxon>Ecdysozoa</taxon>
        <taxon>Nematoda</taxon>
        <taxon>Chromadorea</taxon>
        <taxon>Rhabditida</taxon>
        <taxon>Rhabditina</taxon>
        <taxon>Rhabditomorpha</taxon>
        <taxon>Rhabditoidea</taxon>
        <taxon>Rhabditidae</taxon>
        <taxon>Peloderinae</taxon>
        <taxon>Caenorhabditis</taxon>
    </lineage>
</organism>
<dbReference type="GO" id="GO:0033204">
    <property type="term" value="F:ribonuclease P RNA binding"/>
    <property type="evidence" value="ECO:0007669"/>
    <property type="project" value="InterPro"/>
</dbReference>
<dbReference type="SUPFAM" id="SSF101744">
    <property type="entry name" value="Rof/RNase P subunit-like"/>
    <property type="match status" value="1"/>
</dbReference>
<evidence type="ECO:0000256" key="5">
    <source>
        <dbReference type="ARBA" id="ARBA00046486"/>
    </source>
</evidence>
<dbReference type="PANTHER" id="PTHR13348:SF0">
    <property type="entry name" value="RIBONUCLEASE P PROTEIN SUBUNIT P29"/>
    <property type="match status" value="1"/>
</dbReference>
<gene>
    <name evidence="6" type="ORF">CBOVIS_LOCUS10577</name>
</gene>
<dbReference type="SMART" id="SM00538">
    <property type="entry name" value="POP4"/>
    <property type="match status" value="1"/>
</dbReference>
<accession>A0A8S1EYQ0</accession>
<dbReference type="Proteomes" id="UP000494206">
    <property type="component" value="Unassembled WGS sequence"/>
</dbReference>
<dbReference type="GO" id="GO:0001682">
    <property type="term" value="P:tRNA 5'-leader removal"/>
    <property type="evidence" value="ECO:0007669"/>
    <property type="project" value="InterPro"/>
</dbReference>
<dbReference type="EMBL" id="CADEPM010000007">
    <property type="protein sequence ID" value="CAB3408848.1"/>
    <property type="molecule type" value="Genomic_DNA"/>
</dbReference>
<dbReference type="GO" id="GO:0000172">
    <property type="term" value="C:ribonuclease MRP complex"/>
    <property type="evidence" value="ECO:0007669"/>
    <property type="project" value="InterPro"/>
</dbReference>
<name>A0A8S1EYQ0_9PELO</name>
<dbReference type="PANTHER" id="PTHR13348">
    <property type="entry name" value="RIBONUCLEASE P SUBUNIT P29"/>
    <property type="match status" value="1"/>
</dbReference>
<comment type="function">
    <text evidence="1">Component of ribonuclease P, a ribonucleoprotein complex that generates mature tRNA molecules by cleaving their 5'-ends.</text>
</comment>
<dbReference type="AlphaFoldDB" id="A0A8S1EYQ0"/>
<dbReference type="GO" id="GO:0030677">
    <property type="term" value="C:ribonuclease P complex"/>
    <property type="evidence" value="ECO:0007669"/>
    <property type="project" value="InterPro"/>
</dbReference>
<dbReference type="OrthoDB" id="124041at2759"/>
<dbReference type="GO" id="GO:0005634">
    <property type="term" value="C:nucleus"/>
    <property type="evidence" value="ECO:0007669"/>
    <property type="project" value="UniProtKB-SubCell"/>
</dbReference>
<dbReference type="FunFam" id="2.30.30.210:FF:000006">
    <property type="entry name" value="Ribonuclease P protein subunit p29"/>
    <property type="match status" value="1"/>
</dbReference>
<comment type="caution">
    <text evidence="6">The sequence shown here is derived from an EMBL/GenBank/DDBJ whole genome shotgun (WGS) entry which is preliminary data.</text>
</comment>
<dbReference type="InterPro" id="IPR036980">
    <property type="entry name" value="RNase_P/MRP_Rpp29_sf"/>
</dbReference>
<evidence type="ECO:0000256" key="2">
    <source>
        <dbReference type="ARBA" id="ARBA00004123"/>
    </source>
</evidence>
<evidence type="ECO:0000256" key="4">
    <source>
        <dbReference type="ARBA" id="ARBA00016225"/>
    </source>
</evidence>
<keyword evidence="7" id="KW-1185">Reference proteome</keyword>
<evidence type="ECO:0000313" key="7">
    <source>
        <dbReference type="Proteomes" id="UP000494206"/>
    </source>
</evidence>
<evidence type="ECO:0000256" key="3">
    <source>
        <dbReference type="ARBA" id="ARBA00006181"/>
    </source>
</evidence>
<evidence type="ECO:0000313" key="6">
    <source>
        <dbReference type="EMBL" id="CAB3408848.1"/>
    </source>
</evidence>
<dbReference type="GO" id="GO:0006364">
    <property type="term" value="P:rRNA processing"/>
    <property type="evidence" value="ECO:0007669"/>
    <property type="project" value="TreeGrafter"/>
</dbReference>
<dbReference type="InterPro" id="IPR002730">
    <property type="entry name" value="Rpp29/RNP1"/>
</dbReference>
<comment type="similarity">
    <text evidence="3">Belongs to the eukaryotic/archaeal RNase P protein component 1 family.</text>
</comment>